<keyword evidence="4" id="KW-1185">Reference proteome</keyword>
<reference evidence="3" key="3">
    <citation type="submission" date="2022-06" db="UniProtKB">
        <authorList>
            <consortium name="EnsemblPlants"/>
        </authorList>
    </citation>
    <scope>IDENTIFICATION</scope>
</reference>
<proteinExistence type="predicted"/>
<sequence length="86" mass="9794">MFILEDMEVSKIKMPGLCLLLLMPLLLLPGSEAGDYCKWFSKTYTTFHCADNPCAEHCRNEGFPRGWCEFVALEPLALVCFCRKPC</sequence>
<evidence type="ECO:0000256" key="1">
    <source>
        <dbReference type="SAM" id="SignalP"/>
    </source>
</evidence>
<evidence type="ECO:0000313" key="3">
    <source>
        <dbReference type="EnsemblPlants" id="TuG1812G0500000527.01.T01"/>
    </source>
</evidence>
<feature type="domain" description="Knottins-like" evidence="2">
    <location>
        <begin position="36"/>
        <end position="86"/>
    </location>
</feature>
<dbReference type="EnsemblPlants" id="TuG1812G0500000527.01.T01">
    <property type="protein sequence ID" value="TuG1812G0500000527.01.T01"/>
    <property type="gene ID" value="TuG1812G0500000527.01"/>
</dbReference>
<dbReference type="Proteomes" id="UP000015106">
    <property type="component" value="Chromosome 5"/>
</dbReference>
<dbReference type="Gramene" id="TuG1812G0500000527.01.T01">
    <property type="protein sequence ID" value="TuG1812G0500000527.01.T01"/>
    <property type="gene ID" value="TuG1812G0500000527.01"/>
</dbReference>
<dbReference type="SUPFAM" id="SSF57095">
    <property type="entry name" value="Scorpion toxin-like"/>
    <property type="match status" value="1"/>
</dbReference>
<accession>A0A8R7QAH8</accession>
<name>A0A8R7QAH8_TRIUA</name>
<reference evidence="3" key="2">
    <citation type="submission" date="2018-03" db="EMBL/GenBank/DDBJ databases">
        <title>The Triticum urartu genome reveals the dynamic nature of wheat genome evolution.</title>
        <authorList>
            <person name="Ling H."/>
            <person name="Ma B."/>
            <person name="Shi X."/>
            <person name="Liu H."/>
            <person name="Dong L."/>
            <person name="Sun H."/>
            <person name="Cao Y."/>
            <person name="Gao Q."/>
            <person name="Zheng S."/>
            <person name="Li Y."/>
            <person name="Yu Y."/>
            <person name="Du H."/>
            <person name="Qi M."/>
            <person name="Li Y."/>
            <person name="Yu H."/>
            <person name="Cui Y."/>
            <person name="Wang N."/>
            <person name="Chen C."/>
            <person name="Wu H."/>
            <person name="Zhao Y."/>
            <person name="Zhang J."/>
            <person name="Li Y."/>
            <person name="Zhou W."/>
            <person name="Zhang B."/>
            <person name="Hu W."/>
            <person name="Eijk M."/>
            <person name="Tang J."/>
            <person name="Witsenboer H."/>
            <person name="Zhao S."/>
            <person name="Li Z."/>
            <person name="Zhang A."/>
            <person name="Wang D."/>
            <person name="Liang C."/>
        </authorList>
    </citation>
    <scope>NUCLEOTIDE SEQUENCE [LARGE SCALE GENOMIC DNA]</scope>
    <source>
        <strain evidence="3">cv. G1812</strain>
    </source>
</reference>
<evidence type="ECO:0000259" key="2">
    <source>
        <dbReference type="Pfam" id="PF00304"/>
    </source>
</evidence>
<organism evidence="3 4">
    <name type="scientific">Triticum urartu</name>
    <name type="common">Red wild einkorn</name>
    <name type="synonym">Crithodium urartu</name>
    <dbReference type="NCBI Taxonomy" id="4572"/>
    <lineage>
        <taxon>Eukaryota</taxon>
        <taxon>Viridiplantae</taxon>
        <taxon>Streptophyta</taxon>
        <taxon>Embryophyta</taxon>
        <taxon>Tracheophyta</taxon>
        <taxon>Spermatophyta</taxon>
        <taxon>Magnoliopsida</taxon>
        <taxon>Liliopsida</taxon>
        <taxon>Poales</taxon>
        <taxon>Poaceae</taxon>
        <taxon>BOP clade</taxon>
        <taxon>Pooideae</taxon>
        <taxon>Triticodae</taxon>
        <taxon>Triticeae</taxon>
        <taxon>Triticinae</taxon>
        <taxon>Triticum</taxon>
    </lineage>
</organism>
<keyword evidence="1" id="KW-0732">Signal</keyword>
<dbReference type="AlphaFoldDB" id="A0A8R7QAH8"/>
<evidence type="ECO:0000313" key="4">
    <source>
        <dbReference type="Proteomes" id="UP000015106"/>
    </source>
</evidence>
<protein>
    <recommendedName>
        <fullName evidence="2">Knottins-like domain-containing protein</fullName>
    </recommendedName>
</protein>
<dbReference type="InterPro" id="IPR036574">
    <property type="entry name" value="Scorpion_toxin-like_sf"/>
</dbReference>
<dbReference type="Gene3D" id="3.30.30.10">
    <property type="entry name" value="Knottin, scorpion toxin-like"/>
    <property type="match status" value="1"/>
</dbReference>
<feature type="chain" id="PRO_5035840185" description="Knottins-like domain-containing protein" evidence="1">
    <location>
        <begin position="34"/>
        <end position="86"/>
    </location>
</feature>
<dbReference type="InterPro" id="IPR003614">
    <property type="entry name" value="Knottins"/>
</dbReference>
<feature type="signal peptide" evidence="1">
    <location>
        <begin position="1"/>
        <end position="33"/>
    </location>
</feature>
<dbReference type="Pfam" id="PF00304">
    <property type="entry name" value="Gamma-thionin"/>
    <property type="match status" value="1"/>
</dbReference>
<reference evidence="4" key="1">
    <citation type="journal article" date="2013" name="Nature">
        <title>Draft genome of the wheat A-genome progenitor Triticum urartu.</title>
        <authorList>
            <person name="Ling H.Q."/>
            <person name="Zhao S."/>
            <person name="Liu D."/>
            <person name="Wang J."/>
            <person name="Sun H."/>
            <person name="Zhang C."/>
            <person name="Fan H."/>
            <person name="Li D."/>
            <person name="Dong L."/>
            <person name="Tao Y."/>
            <person name="Gao C."/>
            <person name="Wu H."/>
            <person name="Li Y."/>
            <person name="Cui Y."/>
            <person name="Guo X."/>
            <person name="Zheng S."/>
            <person name="Wang B."/>
            <person name="Yu K."/>
            <person name="Liang Q."/>
            <person name="Yang W."/>
            <person name="Lou X."/>
            <person name="Chen J."/>
            <person name="Feng M."/>
            <person name="Jian J."/>
            <person name="Zhang X."/>
            <person name="Luo G."/>
            <person name="Jiang Y."/>
            <person name="Liu J."/>
            <person name="Wang Z."/>
            <person name="Sha Y."/>
            <person name="Zhang B."/>
            <person name="Wu H."/>
            <person name="Tang D."/>
            <person name="Shen Q."/>
            <person name="Xue P."/>
            <person name="Zou S."/>
            <person name="Wang X."/>
            <person name="Liu X."/>
            <person name="Wang F."/>
            <person name="Yang Y."/>
            <person name="An X."/>
            <person name="Dong Z."/>
            <person name="Zhang K."/>
            <person name="Zhang X."/>
            <person name="Luo M.C."/>
            <person name="Dvorak J."/>
            <person name="Tong Y."/>
            <person name="Wang J."/>
            <person name="Yang H."/>
            <person name="Li Z."/>
            <person name="Wang D."/>
            <person name="Zhang A."/>
            <person name="Wang J."/>
        </authorList>
    </citation>
    <scope>NUCLEOTIDE SEQUENCE</scope>
    <source>
        <strain evidence="4">cv. G1812</strain>
    </source>
</reference>